<proteinExistence type="predicted"/>
<accession>W4UWK5</accession>
<dbReference type="EMBL" id="BAIV01000024">
    <property type="protein sequence ID" value="GAE85202.1"/>
    <property type="molecule type" value="Genomic_DNA"/>
</dbReference>
<keyword evidence="3" id="KW-1185">Reference proteome</keyword>
<evidence type="ECO:0000259" key="1">
    <source>
        <dbReference type="Pfam" id="PF02589"/>
    </source>
</evidence>
<dbReference type="PANTHER" id="PTHR36179:SF2">
    <property type="entry name" value="LUD DOMAIN-CONTAINING PROTEIN"/>
    <property type="match status" value="1"/>
</dbReference>
<gene>
    <name evidence="2" type="ORF">JCM10512_3615</name>
</gene>
<dbReference type="PANTHER" id="PTHR36179">
    <property type="entry name" value="LUD_DOM DOMAIN-CONTAINING PROTEIN"/>
    <property type="match status" value="1"/>
</dbReference>
<comment type="caution">
    <text evidence="2">The sequence shown here is derived from an EMBL/GenBank/DDBJ whole genome shotgun (WGS) entry which is preliminary data.</text>
</comment>
<dbReference type="STRING" id="1445607.JCM10512_3615"/>
<name>W4UWK5_9BACE</name>
<dbReference type="InterPro" id="IPR003741">
    <property type="entry name" value="LUD_dom"/>
</dbReference>
<dbReference type="AlphaFoldDB" id="W4UWK5"/>
<evidence type="ECO:0000313" key="3">
    <source>
        <dbReference type="Proteomes" id="UP000019131"/>
    </source>
</evidence>
<dbReference type="Pfam" id="PF02589">
    <property type="entry name" value="LUD_dom"/>
    <property type="match status" value="1"/>
</dbReference>
<protein>
    <recommendedName>
        <fullName evidence="1">LUD domain-containing protein</fullName>
    </recommendedName>
</protein>
<dbReference type="PIRSF" id="PIRSF020269">
    <property type="entry name" value="DUF1121"/>
    <property type="match status" value="1"/>
</dbReference>
<evidence type="ECO:0000313" key="2">
    <source>
        <dbReference type="EMBL" id="GAE85202.1"/>
    </source>
</evidence>
<organism evidence="2 3">
    <name type="scientific">Bacteroides reticulotermitis JCM 10512</name>
    <dbReference type="NCBI Taxonomy" id="1445607"/>
    <lineage>
        <taxon>Bacteria</taxon>
        <taxon>Pseudomonadati</taxon>
        <taxon>Bacteroidota</taxon>
        <taxon>Bacteroidia</taxon>
        <taxon>Bacteroidales</taxon>
        <taxon>Bacteroidaceae</taxon>
        <taxon>Bacteroides</taxon>
    </lineage>
</organism>
<sequence>MLIKALLRNRIKTTLLKDKEQLIDFLKEQIPVDSVVGVGDSVTLEETGVYHLLRTGQYRLLDKYRENLSKEEKRKLYLDNFNADFFISSVNAISMDGKLFNMDGNGTRVAPIIYGPRKVFLIAGVNKIVADHDAAIERIRNIAAPLDNVRLQKKNPCIKAGTCVDCKSKTKICNYLSVIQGQFDDERIELILLDGSYGY</sequence>
<reference evidence="2 3" key="1">
    <citation type="journal article" date="2014" name="Genome Announc.">
        <title>Draft Genome Sequence of Bacteroides reticulotermitis Strain JCM 10512T, Isolated from the Gut of a Termite.</title>
        <authorList>
            <person name="Yuki M."/>
            <person name="Oshima K."/>
            <person name="Suda W."/>
            <person name="Sakamoto M."/>
            <person name="Iida T."/>
            <person name="Hattori M."/>
            <person name="Ohkuma M."/>
        </authorList>
    </citation>
    <scope>NUCLEOTIDE SEQUENCE [LARGE SCALE GENOMIC DNA]</scope>
    <source>
        <strain evidence="2 3">JCM 10512</strain>
    </source>
</reference>
<dbReference type="Proteomes" id="UP000019131">
    <property type="component" value="Unassembled WGS sequence"/>
</dbReference>
<feature type="domain" description="LUD" evidence="1">
    <location>
        <begin position="2"/>
        <end position="193"/>
    </location>
</feature>
<dbReference type="InterPro" id="IPR009501">
    <property type="entry name" value="UCP020269"/>
</dbReference>